<sequence length="363" mass="37593">MTGLDVEVVIERGGFRLDVALATSRREVIAVMGPSGAGKSTLLAAIAGLVRPDSGHVRVREVEVSGQVQVTPAKRGVVLLGQEPRLFPHMDARTNVAFGLRARGVDRAAARERADEWLLRVGLGGVGQLRPAVLSGGQQQRVALARALATEPAALLLDEPLTSLDPGTADGIRVVLGEQLAAADTTTIIVTHDVVDAAALASRLLIIEDGRIAQDAAVREVFRAPASPFAATVAGVNRVVGTARAGVWAGGDPVVHIAAGDAASRFALSHEGAPVAAVFAPSAVRLTRADEPWAPTRGSAQPGEWTTHVERLEQTPSGVRVHTRAPSVAADLTPDAVAALSLRPGTPVRLVVAGADVRVHAAE</sequence>
<dbReference type="SUPFAM" id="SSF52540">
    <property type="entry name" value="P-loop containing nucleoside triphosphate hydrolases"/>
    <property type="match status" value="1"/>
</dbReference>
<dbReference type="RefSeq" id="WP_344065286.1">
    <property type="nucleotide sequence ID" value="NZ_BAAAOH010000001.1"/>
</dbReference>
<dbReference type="PANTHER" id="PTHR42781:SF1">
    <property type="entry name" value="THIAMINE IMPORT ATP-BINDING PROTEIN THIQ"/>
    <property type="match status" value="1"/>
</dbReference>
<evidence type="ECO:0000313" key="9">
    <source>
        <dbReference type="EMBL" id="GAA1995621.1"/>
    </source>
</evidence>
<comment type="caution">
    <text evidence="9">The sequence shown here is derived from an EMBL/GenBank/DDBJ whole genome shotgun (WGS) entry which is preliminary data.</text>
</comment>
<keyword evidence="10" id="KW-1185">Reference proteome</keyword>
<evidence type="ECO:0000256" key="3">
    <source>
        <dbReference type="ARBA" id="ARBA00022519"/>
    </source>
</evidence>
<keyword evidence="1" id="KW-0813">Transport</keyword>
<dbReference type="InterPro" id="IPR017871">
    <property type="entry name" value="ABC_transporter-like_CS"/>
</dbReference>
<evidence type="ECO:0000256" key="7">
    <source>
        <dbReference type="ARBA" id="ARBA00023136"/>
    </source>
</evidence>
<dbReference type="Pfam" id="PF00005">
    <property type="entry name" value="ABC_tran"/>
    <property type="match status" value="1"/>
</dbReference>
<keyword evidence="4" id="KW-0547">Nucleotide-binding</keyword>
<name>A0ABN2SZY2_9MICO</name>
<dbReference type="InterPro" id="IPR050093">
    <property type="entry name" value="ABC_SmlMolc_Importer"/>
</dbReference>
<evidence type="ECO:0000259" key="8">
    <source>
        <dbReference type="PROSITE" id="PS50893"/>
    </source>
</evidence>
<dbReference type="PROSITE" id="PS00211">
    <property type="entry name" value="ABC_TRANSPORTER_1"/>
    <property type="match status" value="1"/>
</dbReference>
<keyword evidence="6" id="KW-1278">Translocase</keyword>
<dbReference type="Gene3D" id="3.40.50.300">
    <property type="entry name" value="P-loop containing nucleotide triphosphate hydrolases"/>
    <property type="match status" value="1"/>
</dbReference>
<dbReference type="SMART" id="SM00382">
    <property type="entry name" value="AAA"/>
    <property type="match status" value="1"/>
</dbReference>
<dbReference type="InterPro" id="IPR003439">
    <property type="entry name" value="ABC_transporter-like_ATP-bd"/>
</dbReference>
<dbReference type="InterPro" id="IPR003593">
    <property type="entry name" value="AAA+_ATPase"/>
</dbReference>
<keyword evidence="3" id="KW-0997">Cell inner membrane</keyword>
<evidence type="ECO:0000313" key="10">
    <source>
        <dbReference type="Proteomes" id="UP001500326"/>
    </source>
</evidence>
<dbReference type="EMBL" id="BAAAOH010000001">
    <property type="protein sequence ID" value="GAA1995621.1"/>
    <property type="molecule type" value="Genomic_DNA"/>
</dbReference>
<evidence type="ECO:0000256" key="5">
    <source>
        <dbReference type="ARBA" id="ARBA00022840"/>
    </source>
</evidence>
<keyword evidence="2" id="KW-1003">Cell membrane</keyword>
<keyword evidence="7" id="KW-0472">Membrane</keyword>
<feature type="domain" description="ABC transporter" evidence="8">
    <location>
        <begin position="1"/>
        <end position="234"/>
    </location>
</feature>
<reference evidence="9 10" key="1">
    <citation type="journal article" date="2019" name="Int. J. Syst. Evol. Microbiol.">
        <title>The Global Catalogue of Microorganisms (GCM) 10K type strain sequencing project: providing services to taxonomists for standard genome sequencing and annotation.</title>
        <authorList>
            <consortium name="The Broad Institute Genomics Platform"/>
            <consortium name="The Broad Institute Genome Sequencing Center for Infectious Disease"/>
            <person name="Wu L."/>
            <person name="Ma J."/>
        </authorList>
    </citation>
    <scope>NUCLEOTIDE SEQUENCE [LARGE SCALE GENOMIC DNA]</scope>
    <source>
        <strain evidence="9 10">JCM 14902</strain>
    </source>
</reference>
<proteinExistence type="predicted"/>
<dbReference type="PANTHER" id="PTHR42781">
    <property type="entry name" value="SPERMIDINE/PUTRESCINE IMPORT ATP-BINDING PROTEIN POTA"/>
    <property type="match status" value="1"/>
</dbReference>
<organism evidence="9 10">
    <name type="scientific">Microbacterium pumilum</name>
    <dbReference type="NCBI Taxonomy" id="344165"/>
    <lineage>
        <taxon>Bacteria</taxon>
        <taxon>Bacillati</taxon>
        <taxon>Actinomycetota</taxon>
        <taxon>Actinomycetes</taxon>
        <taxon>Micrococcales</taxon>
        <taxon>Microbacteriaceae</taxon>
        <taxon>Microbacterium</taxon>
    </lineage>
</organism>
<dbReference type="GO" id="GO:0005524">
    <property type="term" value="F:ATP binding"/>
    <property type="evidence" value="ECO:0007669"/>
    <property type="project" value="UniProtKB-KW"/>
</dbReference>
<dbReference type="Proteomes" id="UP001500326">
    <property type="component" value="Unassembled WGS sequence"/>
</dbReference>
<gene>
    <name evidence="9" type="ORF">GCM10009777_34950</name>
</gene>
<evidence type="ECO:0000256" key="6">
    <source>
        <dbReference type="ARBA" id="ARBA00022967"/>
    </source>
</evidence>
<evidence type="ECO:0000256" key="4">
    <source>
        <dbReference type="ARBA" id="ARBA00022741"/>
    </source>
</evidence>
<protein>
    <submittedName>
        <fullName evidence="9">ABC transporter ATP-binding protein</fullName>
    </submittedName>
</protein>
<accession>A0ABN2SZY2</accession>
<evidence type="ECO:0000256" key="2">
    <source>
        <dbReference type="ARBA" id="ARBA00022475"/>
    </source>
</evidence>
<dbReference type="InterPro" id="IPR027417">
    <property type="entry name" value="P-loop_NTPase"/>
</dbReference>
<keyword evidence="5 9" id="KW-0067">ATP-binding</keyword>
<dbReference type="PROSITE" id="PS50893">
    <property type="entry name" value="ABC_TRANSPORTER_2"/>
    <property type="match status" value="1"/>
</dbReference>
<evidence type="ECO:0000256" key="1">
    <source>
        <dbReference type="ARBA" id="ARBA00022448"/>
    </source>
</evidence>